<gene>
    <name evidence="1" type="ORF">MJG53_016063</name>
</gene>
<accession>A0ACB9UAZ2</accession>
<keyword evidence="2" id="KW-1185">Reference proteome</keyword>
<dbReference type="Proteomes" id="UP001057279">
    <property type="component" value="Linkage Group LG20"/>
</dbReference>
<sequence length="207" mass="22204">MPVAPPGSRLNCEPPVSREPGGDTGERPCQERDDRLITAALGHAFLKGKATGVLGSIPDLELGPRCCSETPDLVQPSNRAVSRASIQKECVDASSERRVLGCACGLRHPLPGTTRTQLQEERLPGRRTAAAPRASVRSSRRADAEQNRPHTRGQTRTRTCRLRGFAHRGDGGSCPPVVGAMAASRKLDETWRRSVLLCVLVAGLCSP</sequence>
<reference evidence="1" key="1">
    <citation type="submission" date="2022-03" db="EMBL/GenBank/DDBJ databases">
        <title>Genomic analyses of argali, domestic sheep and their hybrids provide insights into chromosomal evolution, heterosis and genetic basis of agronomic traits.</title>
        <authorList>
            <person name="Li M."/>
        </authorList>
    </citation>
    <scope>NUCLEOTIDE SEQUENCE</scope>
    <source>
        <strain evidence="1">F1 hybrid</strain>
    </source>
</reference>
<proteinExistence type="predicted"/>
<organism evidence="1 2">
    <name type="scientific">Ovis ammon polii x Ovis aries</name>
    <dbReference type="NCBI Taxonomy" id="2918886"/>
    <lineage>
        <taxon>Eukaryota</taxon>
        <taxon>Metazoa</taxon>
        <taxon>Chordata</taxon>
        <taxon>Craniata</taxon>
        <taxon>Vertebrata</taxon>
        <taxon>Euteleostomi</taxon>
        <taxon>Mammalia</taxon>
        <taxon>Eutheria</taxon>
        <taxon>Laurasiatheria</taxon>
        <taxon>Artiodactyla</taxon>
        <taxon>Ruminantia</taxon>
        <taxon>Pecora</taxon>
        <taxon>Bovidae</taxon>
        <taxon>Caprinae</taxon>
        <taxon>Ovis</taxon>
    </lineage>
</organism>
<dbReference type="EMBL" id="CM043045">
    <property type="protein sequence ID" value="KAI4563489.1"/>
    <property type="molecule type" value="Genomic_DNA"/>
</dbReference>
<evidence type="ECO:0000313" key="2">
    <source>
        <dbReference type="Proteomes" id="UP001057279"/>
    </source>
</evidence>
<name>A0ACB9UAZ2_9CETA</name>
<comment type="caution">
    <text evidence="1">The sequence shown here is derived from an EMBL/GenBank/DDBJ whole genome shotgun (WGS) entry which is preliminary data.</text>
</comment>
<protein>
    <submittedName>
        <fullName evidence="1">Uncharacterized protein</fullName>
    </submittedName>
</protein>
<evidence type="ECO:0000313" key="1">
    <source>
        <dbReference type="EMBL" id="KAI4563489.1"/>
    </source>
</evidence>